<evidence type="ECO:0000256" key="1">
    <source>
        <dbReference type="ARBA" id="ARBA00022737"/>
    </source>
</evidence>
<dbReference type="AlphaFoldDB" id="A0A8H5F2B8"/>
<dbReference type="PANTHER" id="PTHR10039:SF14">
    <property type="entry name" value="NACHT DOMAIN-CONTAINING PROTEIN"/>
    <property type="match status" value="1"/>
</dbReference>
<dbReference type="Proteomes" id="UP000567179">
    <property type="component" value="Unassembled WGS sequence"/>
</dbReference>
<dbReference type="InterPro" id="IPR056884">
    <property type="entry name" value="NPHP3-like_N"/>
</dbReference>
<dbReference type="PANTHER" id="PTHR10039">
    <property type="entry name" value="AMELOGENIN"/>
    <property type="match status" value="1"/>
</dbReference>
<evidence type="ECO:0000313" key="3">
    <source>
        <dbReference type="EMBL" id="KAF5321295.1"/>
    </source>
</evidence>
<keyword evidence="4" id="KW-1185">Reference proteome</keyword>
<dbReference type="SUPFAM" id="SSF52540">
    <property type="entry name" value="P-loop containing nucleoside triphosphate hydrolases"/>
    <property type="match status" value="1"/>
</dbReference>
<dbReference type="Gene3D" id="3.40.50.300">
    <property type="entry name" value="P-loop containing nucleotide triphosphate hydrolases"/>
    <property type="match status" value="1"/>
</dbReference>
<comment type="caution">
    <text evidence="3">The sequence shown here is derived from an EMBL/GenBank/DDBJ whole genome shotgun (WGS) entry which is preliminary data.</text>
</comment>
<evidence type="ECO:0000259" key="2">
    <source>
        <dbReference type="PROSITE" id="PS50837"/>
    </source>
</evidence>
<dbReference type="InterPro" id="IPR027417">
    <property type="entry name" value="P-loop_NTPase"/>
</dbReference>
<gene>
    <name evidence="3" type="ORF">D9619_000196</name>
</gene>
<reference evidence="3 4" key="1">
    <citation type="journal article" date="2020" name="ISME J.">
        <title>Uncovering the hidden diversity of litter-decomposition mechanisms in mushroom-forming fungi.</title>
        <authorList>
            <person name="Floudas D."/>
            <person name="Bentzer J."/>
            <person name="Ahren D."/>
            <person name="Johansson T."/>
            <person name="Persson P."/>
            <person name="Tunlid A."/>
        </authorList>
    </citation>
    <scope>NUCLEOTIDE SEQUENCE [LARGE SCALE GENOMIC DNA]</scope>
    <source>
        <strain evidence="3 4">CBS 101986</strain>
    </source>
</reference>
<name>A0A8H5F2B8_9AGAR</name>
<proteinExistence type="predicted"/>
<dbReference type="InterPro" id="IPR007111">
    <property type="entry name" value="NACHT_NTPase"/>
</dbReference>
<dbReference type="PROSITE" id="PS50837">
    <property type="entry name" value="NACHT"/>
    <property type="match status" value="1"/>
</dbReference>
<dbReference type="OrthoDB" id="7464126at2759"/>
<evidence type="ECO:0000313" key="4">
    <source>
        <dbReference type="Proteomes" id="UP000567179"/>
    </source>
</evidence>
<dbReference type="EMBL" id="JAACJJ010000028">
    <property type="protein sequence ID" value="KAF5321295.1"/>
    <property type="molecule type" value="Genomic_DNA"/>
</dbReference>
<keyword evidence="1" id="KW-0677">Repeat</keyword>
<sequence length="751" mass="85157">MFSGARNVVITGNSTLIGHVIDRTAVPAEESLAELEQGTEILLMHVARGAMHNSGERFDAPTCHPQTRMALQDDVVGWVDEPPGGQLVTWMYGPAGAGKSAIAQTISQKLDAKGQLTASFFFSRTSSSEGRGDESALIATLAYQLSLSAPATKPFIARAVYRNKLIFDLSLDAQVQALITHPLTATHQDDAGPQWPKVIVVDGLDECRKDDSAQSRVIRALIMGLRSIPRQNQKLFITSRPEHHIAAIFRDYEPDLLRKMELNNDWNPDDDIRTFLNTGFADIRRSHPYFEGHPADQTWPNRADIDTLVARSSGQFIYASVVIKYIKSEDYYDPATRLEVILNLENNEDRPYTELDALYEHIFLQVRAVEKVLTVLSLERMHTEEYFGAPLGFILSDFIGARIPEIQFWHRPLISLLTWERDATSGMDAIRYMHASLPDFLANESRSNTFYIYSIPIATKMVQRALDLLENKDTWEKHDLMPVLLTIPWYYAEKFTPQHKIRIYSMLSDFNFVENVLSRMYTGILSHKTTRLIVSYLNWILTESESDNWQTLVKPLSQIQTWIIDRLAYRSFNGLDNTDQIDLWPFFTSSIQDEGSSEGLRRQISAHIEAALEICGPTTSPYQVTRDKDVELSDQAVLFRYLIPAIPRGRSSRVQNEIEAVVADHSVSAQMNVGIGSVKAPISETEEVVYVIIDPFLNWHSSRWLILMTDELTTTGESKIRVSMLSKRKVAYYHDPDVGTYTHGLMDWAIS</sequence>
<organism evidence="3 4">
    <name type="scientific">Psilocybe cf. subviscida</name>
    <dbReference type="NCBI Taxonomy" id="2480587"/>
    <lineage>
        <taxon>Eukaryota</taxon>
        <taxon>Fungi</taxon>
        <taxon>Dikarya</taxon>
        <taxon>Basidiomycota</taxon>
        <taxon>Agaricomycotina</taxon>
        <taxon>Agaricomycetes</taxon>
        <taxon>Agaricomycetidae</taxon>
        <taxon>Agaricales</taxon>
        <taxon>Agaricineae</taxon>
        <taxon>Strophariaceae</taxon>
        <taxon>Psilocybe</taxon>
    </lineage>
</organism>
<accession>A0A8H5F2B8</accession>
<protein>
    <recommendedName>
        <fullName evidence="2">NACHT domain-containing protein</fullName>
    </recommendedName>
</protein>
<dbReference type="Pfam" id="PF24883">
    <property type="entry name" value="NPHP3_N"/>
    <property type="match status" value="1"/>
</dbReference>
<feature type="domain" description="NACHT" evidence="2">
    <location>
        <begin position="87"/>
        <end position="241"/>
    </location>
</feature>